<evidence type="ECO:0000259" key="10">
    <source>
        <dbReference type="SMART" id="SM01007"/>
    </source>
</evidence>
<dbReference type="GO" id="GO:0005829">
    <property type="term" value="C:cytosol"/>
    <property type="evidence" value="ECO:0007669"/>
    <property type="project" value="TreeGrafter"/>
</dbReference>
<dbReference type="Gene3D" id="3.40.225.10">
    <property type="entry name" value="Class II aldolase/adducin N-terminal domain"/>
    <property type="match status" value="1"/>
</dbReference>
<evidence type="ECO:0000256" key="1">
    <source>
        <dbReference type="ARBA" id="ARBA00001726"/>
    </source>
</evidence>
<reference evidence="11 12" key="1">
    <citation type="journal article" date="2010" name="Appl. Environ. Microbiol.">
        <title>Targeted chromosomal knockouts in Mycoplasma pneumoniae.</title>
        <authorList>
            <person name="Krishnakumar R."/>
            <person name="Assad-Garcia N."/>
            <person name="Benders G.A."/>
            <person name="Phan Q."/>
            <person name="Montague M.G."/>
            <person name="Glass J.I."/>
        </authorList>
    </citation>
    <scope>NUCLEOTIDE SEQUENCE [LARGE SCALE GENOMIC DNA]</scope>
    <source>
        <strain evidence="12">ATCC 15531 / DSM 22911 / NBRC 14401 / NCTC 10119 / FH</strain>
    </source>
</reference>
<dbReference type="GeneID" id="66608829"/>
<evidence type="ECO:0000256" key="2">
    <source>
        <dbReference type="ARBA" id="ARBA00001947"/>
    </source>
</evidence>
<dbReference type="PANTHER" id="PTHR22789:SF8">
    <property type="entry name" value="L-RIBULOSE-5-PHOSPHATE 4-EPIMERASE SGBE"/>
    <property type="match status" value="1"/>
</dbReference>
<feature type="domain" description="Class II aldolase/adducin N-terminal" evidence="10">
    <location>
        <begin position="11"/>
        <end position="203"/>
    </location>
</feature>
<evidence type="ECO:0000256" key="7">
    <source>
        <dbReference type="ARBA" id="ARBA00023235"/>
    </source>
</evidence>
<dbReference type="EC" id="5.1.3.4" evidence="4"/>
<dbReference type="HOGENOM" id="CLU_006033_5_0_14"/>
<dbReference type="GO" id="GO:0046872">
    <property type="term" value="F:metal ion binding"/>
    <property type="evidence" value="ECO:0007669"/>
    <property type="project" value="UniProtKB-KW"/>
</dbReference>
<comment type="similarity">
    <text evidence="3">Belongs to the aldolase class II family. AraD/FucA subfamily.</text>
</comment>
<keyword evidence="8" id="KW-0119">Carbohydrate metabolism</keyword>
<dbReference type="KEGG" id="mpj:MPNE_0581"/>
<evidence type="ECO:0000256" key="8">
    <source>
        <dbReference type="ARBA" id="ARBA00023277"/>
    </source>
</evidence>
<dbReference type="Pfam" id="PF00596">
    <property type="entry name" value="Aldolase_II"/>
    <property type="match status" value="1"/>
</dbReference>
<evidence type="ECO:0000313" key="12">
    <source>
        <dbReference type="Proteomes" id="UP000007756"/>
    </source>
</evidence>
<organism evidence="11 12">
    <name type="scientific">Mycoplasmoides pneumoniae (strain ATCC 15531 / DSM 23978 / CIP 103766 / NBRC 14401 / NCTC 10119 / FH)</name>
    <name type="common">Mycoplasma pneumoniae</name>
    <dbReference type="NCBI Taxonomy" id="722438"/>
    <lineage>
        <taxon>Bacteria</taxon>
        <taxon>Bacillati</taxon>
        <taxon>Mycoplasmatota</taxon>
        <taxon>Mycoplasmoidales</taxon>
        <taxon>Mycoplasmoidaceae</taxon>
        <taxon>Mycoplasmoides</taxon>
    </lineage>
</organism>
<dbReference type="AlphaFoldDB" id="A0A0H3DNE9"/>
<dbReference type="GO" id="GO:0019323">
    <property type="term" value="P:pentose catabolic process"/>
    <property type="evidence" value="ECO:0007669"/>
    <property type="project" value="TreeGrafter"/>
</dbReference>
<dbReference type="PANTHER" id="PTHR22789">
    <property type="entry name" value="FUCULOSE PHOSPHATE ALDOLASE"/>
    <property type="match status" value="1"/>
</dbReference>
<dbReference type="SMART" id="SM01007">
    <property type="entry name" value="Aldolase_II"/>
    <property type="match status" value="1"/>
</dbReference>
<dbReference type="Proteomes" id="UP000007756">
    <property type="component" value="Chromosome"/>
</dbReference>
<evidence type="ECO:0000313" key="11">
    <source>
        <dbReference type="EMBL" id="ADK86727.1"/>
    </source>
</evidence>
<dbReference type="STRING" id="722438.F539_02795"/>
<evidence type="ECO:0000256" key="4">
    <source>
        <dbReference type="ARBA" id="ARBA00013186"/>
    </source>
</evidence>
<dbReference type="eggNOG" id="COG0235">
    <property type="taxonomic scope" value="Bacteria"/>
</dbReference>
<accession>A0A0H3DNE9</accession>
<evidence type="ECO:0000256" key="9">
    <source>
        <dbReference type="ARBA" id="ARBA00032206"/>
    </source>
</evidence>
<keyword evidence="6" id="KW-0862">Zinc</keyword>
<name>A0A0H3DNE9_MYCPB</name>
<sequence length="242" mass="27057">MDQKMINDLKEQVFQTNLLLPKYGLVIHTWGNVSMIAPNRQFFVIKPSGVSYDKMRAQDMVVVDLDNNVLDTNGLKPSSDTPTHALMYKHCPDIKAIVHTHSTLATSFAQADKPIPCLGTTHADNFFGPIPCTRALSDSEINGAYEHNTGLVILEHLKNNQVDVNACAAILVKEHGSFVWSNKNGKDAVDRALTLEQVAQMALYTQMINPHMKEANPALQQKHYNRKHGKDAYYGQNTKQED</sequence>
<protein>
    <recommendedName>
        <fullName evidence="4">L-ribulose-5-phosphate 4-epimerase</fullName>
        <ecNumber evidence="4">5.1.3.4</ecNumber>
    </recommendedName>
    <alternativeName>
        <fullName evidence="9">Phosphoribulose isomerase</fullName>
    </alternativeName>
</protein>
<dbReference type="GO" id="GO:0008742">
    <property type="term" value="F:L-ribulose-phosphate 4-epimerase activity"/>
    <property type="evidence" value="ECO:0007669"/>
    <property type="project" value="UniProtKB-EC"/>
</dbReference>
<evidence type="ECO:0000256" key="5">
    <source>
        <dbReference type="ARBA" id="ARBA00022723"/>
    </source>
</evidence>
<evidence type="ECO:0000256" key="3">
    <source>
        <dbReference type="ARBA" id="ARBA00010037"/>
    </source>
</evidence>
<dbReference type="PaxDb" id="722438-MPNE_0581"/>
<dbReference type="EMBL" id="CP002077">
    <property type="protein sequence ID" value="ADK86727.1"/>
    <property type="molecule type" value="Genomic_DNA"/>
</dbReference>
<dbReference type="RefSeq" id="WP_014325569.1">
    <property type="nucleotide sequence ID" value="NZ_CP010546.1"/>
</dbReference>
<dbReference type="InterPro" id="IPR001303">
    <property type="entry name" value="Aldolase_II/adducin_N"/>
</dbReference>
<gene>
    <name evidence="11" type="primary">araD</name>
    <name evidence="11" type="ordered locus">MPNE_0581</name>
</gene>
<keyword evidence="7 11" id="KW-0413">Isomerase</keyword>
<dbReference type="FunFam" id="3.40.225.10:FF:000001">
    <property type="entry name" value="L-ribulose-5-phosphate 4-epimerase UlaF"/>
    <property type="match status" value="1"/>
</dbReference>
<evidence type="ECO:0000256" key="6">
    <source>
        <dbReference type="ARBA" id="ARBA00022833"/>
    </source>
</evidence>
<dbReference type="SUPFAM" id="SSF53639">
    <property type="entry name" value="AraD/HMP-PK domain-like"/>
    <property type="match status" value="1"/>
</dbReference>
<comment type="catalytic activity">
    <reaction evidence="1">
        <text>L-ribulose 5-phosphate = D-xylulose 5-phosphate</text>
        <dbReference type="Rhea" id="RHEA:22368"/>
        <dbReference type="ChEBI" id="CHEBI:57737"/>
        <dbReference type="ChEBI" id="CHEBI:58226"/>
        <dbReference type="EC" id="5.1.3.4"/>
    </reaction>
</comment>
<comment type="cofactor">
    <cofactor evidence="2">
        <name>Zn(2+)</name>
        <dbReference type="ChEBI" id="CHEBI:29105"/>
    </cofactor>
</comment>
<proteinExistence type="inferred from homology"/>
<keyword evidence="5" id="KW-0479">Metal-binding</keyword>
<dbReference type="InterPro" id="IPR036409">
    <property type="entry name" value="Aldolase_II/adducin_N_sf"/>
</dbReference>
<dbReference type="PATRIC" id="fig|722438.3.peg.555"/>
<dbReference type="NCBIfam" id="NF006047">
    <property type="entry name" value="PRK08193.1"/>
    <property type="match status" value="1"/>
</dbReference>
<dbReference type="InterPro" id="IPR050197">
    <property type="entry name" value="Aldolase_class_II_sugar_metab"/>
</dbReference>
<dbReference type="GO" id="GO:0016832">
    <property type="term" value="F:aldehyde-lyase activity"/>
    <property type="evidence" value="ECO:0007669"/>
    <property type="project" value="TreeGrafter"/>
</dbReference>